<evidence type="ECO:0000256" key="4">
    <source>
        <dbReference type="ARBA" id="ARBA00022723"/>
    </source>
</evidence>
<keyword evidence="2" id="KW-1277">Toxin-antitoxin system</keyword>
<dbReference type="Proteomes" id="UP000327362">
    <property type="component" value="Plasmid p1-JPH1"/>
</dbReference>
<evidence type="ECO:0000256" key="5">
    <source>
        <dbReference type="ARBA" id="ARBA00022801"/>
    </source>
</evidence>
<keyword evidence="5" id="KW-0378">Hydrolase</keyword>
<accession>A0AAI8X5H7</accession>
<dbReference type="Gene3D" id="3.40.50.1010">
    <property type="entry name" value="5'-nuclease"/>
    <property type="match status" value="1"/>
</dbReference>
<keyword evidence="3" id="KW-0540">Nuclease</keyword>
<evidence type="ECO:0000256" key="2">
    <source>
        <dbReference type="ARBA" id="ARBA00022649"/>
    </source>
</evidence>
<dbReference type="PANTHER" id="PTHR35901">
    <property type="entry name" value="RIBONUCLEASE VAPC3"/>
    <property type="match status" value="1"/>
</dbReference>
<evidence type="ECO:0000256" key="1">
    <source>
        <dbReference type="ARBA" id="ARBA00001946"/>
    </source>
</evidence>
<proteinExistence type="predicted"/>
<keyword evidence="4" id="KW-0479">Metal-binding</keyword>
<feature type="domain" description="PIN" evidence="7">
    <location>
        <begin position="2"/>
        <end position="113"/>
    </location>
</feature>
<sequence>MIVVDASAALAGLLNAGQARKILATDRVWAPEVIDVEVVNGLRRCLARGQLDPKTAQAAVTTWRGLGVRRVGGLGLIGRVWELQEILAAGAASYVALAEALDCTVVTADAKLGAAPGIECPVMVVAN</sequence>
<dbReference type="CDD" id="cd09873">
    <property type="entry name" value="PIN_Pae0151-like"/>
    <property type="match status" value="1"/>
</dbReference>
<dbReference type="PANTHER" id="PTHR35901:SF1">
    <property type="entry name" value="EXONUCLEASE VAPC9"/>
    <property type="match status" value="1"/>
</dbReference>
<evidence type="ECO:0000259" key="7">
    <source>
        <dbReference type="Pfam" id="PF01850"/>
    </source>
</evidence>
<protein>
    <submittedName>
        <fullName evidence="8">VapC ribonuclease</fullName>
    </submittedName>
</protein>
<dbReference type="EMBL" id="AP020327">
    <property type="protein sequence ID" value="BBN50853.1"/>
    <property type="molecule type" value="Genomic_DNA"/>
</dbReference>
<dbReference type="InterPro" id="IPR051619">
    <property type="entry name" value="TypeII_TA_RNase_PINc/VapC"/>
</dbReference>
<gene>
    <name evidence="8" type="ORF">JPH1_53280</name>
</gene>
<dbReference type="GO" id="GO:0046872">
    <property type="term" value="F:metal ion binding"/>
    <property type="evidence" value="ECO:0007669"/>
    <property type="project" value="UniProtKB-KW"/>
</dbReference>
<comment type="cofactor">
    <cofactor evidence="1">
        <name>Mg(2+)</name>
        <dbReference type="ChEBI" id="CHEBI:18420"/>
    </cofactor>
</comment>
<dbReference type="InterPro" id="IPR029060">
    <property type="entry name" value="PIN-like_dom_sf"/>
</dbReference>
<dbReference type="AlphaFoldDB" id="A0AAI8X5H7"/>
<dbReference type="Pfam" id="PF01850">
    <property type="entry name" value="PIN"/>
    <property type="match status" value="1"/>
</dbReference>
<evidence type="ECO:0000313" key="8">
    <source>
        <dbReference type="EMBL" id="BBN50853.1"/>
    </source>
</evidence>
<dbReference type="GO" id="GO:0016787">
    <property type="term" value="F:hydrolase activity"/>
    <property type="evidence" value="ECO:0007669"/>
    <property type="project" value="UniProtKB-KW"/>
</dbReference>
<dbReference type="InterPro" id="IPR044153">
    <property type="entry name" value="PIN_Pae0151-like"/>
</dbReference>
<reference evidence="8 9" key="1">
    <citation type="submission" date="2019-09" db="EMBL/GenBank/DDBJ databases">
        <title>Complete genome sequence of Mycobacterium avium subsp. hominissuis strain JP-H-1.</title>
        <authorList>
            <person name="Kinoshita Y."/>
            <person name="Niwa H."/>
            <person name="Uchida-Fujii E."/>
            <person name="Nukada T."/>
        </authorList>
    </citation>
    <scope>NUCLEOTIDE SEQUENCE [LARGE SCALE GENOMIC DNA]</scope>
    <source>
        <strain evidence="8 9">JP-H-1</strain>
        <plasmid evidence="8 9">p1-JPH1</plasmid>
    </source>
</reference>
<organism evidence="8 9">
    <name type="scientific">Mycobacterium avium subsp. hominissuis</name>
    <dbReference type="NCBI Taxonomy" id="439334"/>
    <lineage>
        <taxon>Bacteria</taxon>
        <taxon>Bacillati</taxon>
        <taxon>Actinomycetota</taxon>
        <taxon>Actinomycetes</taxon>
        <taxon>Mycobacteriales</taxon>
        <taxon>Mycobacteriaceae</taxon>
        <taxon>Mycobacterium</taxon>
        <taxon>Mycobacterium avium complex (MAC)</taxon>
    </lineage>
</organism>
<dbReference type="SUPFAM" id="SSF88723">
    <property type="entry name" value="PIN domain-like"/>
    <property type="match status" value="1"/>
</dbReference>
<geneLocation type="plasmid" evidence="8 9">
    <name>p1-JPH1</name>
</geneLocation>
<keyword evidence="6" id="KW-0460">Magnesium</keyword>
<dbReference type="InterPro" id="IPR002716">
    <property type="entry name" value="PIN_dom"/>
</dbReference>
<evidence type="ECO:0000256" key="6">
    <source>
        <dbReference type="ARBA" id="ARBA00022842"/>
    </source>
</evidence>
<name>A0AAI8X5H7_MYCAV</name>
<dbReference type="GO" id="GO:0004518">
    <property type="term" value="F:nuclease activity"/>
    <property type="evidence" value="ECO:0007669"/>
    <property type="project" value="UniProtKB-KW"/>
</dbReference>
<evidence type="ECO:0000313" key="9">
    <source>
        <dbReference type="Proteomes" id="UP000327362"/>
    </source>
</evidence>
<keyword evidence="8" id="KW-0614">Plasmid</keyword>
<evidence type="ECO:0000256" key="3">
    <source>
        <dbReference type="ARBA" id="ARBA00022722"/>
    </source>
</evidence>